<dbReference type="GO" id="GO:0050501">
    <property type="term" value="F:hyaluronan synthase activity"/>
    <property type="evidence" value="ECO:0007669"/>
    <property type="project" value="TreeGrafter"/>
</dbReference>
<gene>
    <name evidence="8" type="ORF">J5Y10_25915</name>
</gene>
<keyword evidence="7" id="KW-0812">Transmembrane</keyword>
<evidence type="ECO:0000256" key="4">
    <source>
        <dbReference type="ARBA" id="ARBA00022679"/>
    </source>
</evidence>
<keyword evidence="7" id="KW-1133">Transmembrane helix</keyword>
<feature type="transmembrane region" description="Helical" evidence="7">
    <location>
        <begin position="443"/>
        <end position="462"/>
    </location>
</feature>
<evidence type="ECO:0000256" key="2">
    <source>
        <dbReference type="ARBA" id="ARBA00022475"/>
    </source>
</evidence>
<dbReference type="SUPFAM" id="SSF53448">
    <property type="entry name" value="Nucleotide-diphospho-sugar transferases"/>
    <property type="match status" value="1"/>
</dbReference>
<dbReference type="EC" id="2.4.-.-" evidence="8"/>
<dbReference type="GO" id="GO:0085029">
    <property type="term" value="P:extracellular matrix assembly"/>
    <property type="evidence" value="ECO:0007669"/>
    <property type="project" value="TreeGrafter"/>
</dbReference>
<dbReference type="RefSeq" id="WP_209377040.1">
    <property type="nucleotide sequence ID" value="NZ_JAGIZA010000031.1"/>
</dbReference>
<evidence type="ECO:0000256" key="1">
    <source>
        <dbReference type="ARBA" id="ARBA00004236"/>
    </source>
</evidence>
<dbReference type="PANTHER" id="PTHR22913:SF12">
    <property type="entry name" value="MANNURONAN SYNTHASE"/>
    <property type="match status" value="1"/>
</dbReference>
<comment type="caution">
    <text evidence="8">The sequence shown here is derived from an EMBL/GenBank/DDBJ whole genome shotgun (WGS) entry which is preliminary data.</text>
</comment>
<dbReference type="PANTHER" id="PTHR22913">
    <property type="entry name" value="HYALURONAN SYNTHASE"/>
    <property type="match status" value="1"/>
</dbReference>
<protein>
    <submittedName>
        <fullName evidence="8">Glycosyltransferase</fullName>
        <ecNumber evidence="8">2.4.-.-</ecNumber>
    </submittedName>
</protein>
<organism evidence="8 9">
    <name type="scientific">Roseomonas indoligenes</name>
    <dbReference type="NCBI Taxonomy" id="2820811"/>
    <lineage>
        <taxon>Bacteria</taxon>
        <taxon>Pseudomonadati</taxon>
        <taxon>Pseudomonadota</taxon>
        <taxon>Alphaproteobacteria</taxon>
        <taxon>Acetobacterales</taxon>
        <taxon>Roseomonadaceae</taxon>
        <taxon>Roseomonas</taxon>
    </lineage>
</organism>
<keyword evidence="5 7" id="KW-0472">Membrane</keyword>
<keyword evidence="9" id="KW-1185">Reference proteome</keyword>
<evidence type="ECO:0000256" key="6">
    <source>
        <dbReference type="SAM" id="MobiDB-lite"/>
    </source>
</evidence>
<evidence type="ECO:0000256" key="5">
    <source>
        <dbReference type="ARBA" id="ARBA00023136"/>
    </source>
</evidence>
<keyword evidence="2" id="KW-1003">Cell membrane</keyword>
<feature type="transmembrane region" description="Helical" evidence="7">
    <location>
        <begin position="58"/>
        <end position="82"/>
    </location>
</feature>
<feature type="transmembrane region" description="Helical" evidence="7">
    <location>
        <begin position="411"/>
        <end position="431"/>
    </location>
</feature>
<dbReference type="GO" id="GO:0030213">
    <property type="term" value="P:hyaluronan biosynthetic process"/>
    <property type="evidence" value="ECO:0007669"/>
    <property type="project" value="TreeGrafter"/>
</dbReference>
<dbReference type="InterPro" id="IPR029044">
    <property type="entry name" value="Nucleotide-diphossugar_trans"/>
</dbReference>
<dbReference type="EMBL" id="JAGIZA010000031">
    <property type="protein sequence ID" value="MBP0496247.1"/>
    <property type="molecule type" value="Genomic_DNA"/>
</dbReference>
<dbReference type="AlphaFoldDB" id="A0A940N3X9"/>
<feature type="transmembrane region" description="Helical" evidence="7">
    <location>
        <begin position="29"/>
        <end position="46"/>
    </location>
</feature>
<name>A0A940N3X9_9PROT</name>
<keyword evidence="4 8" id="KW-0808">Transferase</keyword>
<feature type="region of interest" description="Disordered" evidence="6">
    <location>
        <begin position="547"/>
        <end position="577"/>
    </location>
</feature>
<accession>A0A940N3X9</accession>
<dbReference type="GO" id="GO:0005886">
    <property type="term" value="C:plasma membrane"/>
    <property type="evidence" value="ECO:0007669"/>
    <property type="project" value="UniProtKB-SubCell"/>
</dbReference>
<feature type="transmembrane region" description="Helical" evidence="7">
    <location>
        <begin position="482"/>
        <end position="502"/>
    </location>
</feature>
<evidence type="ECO:0000256" key="7">
    <source>
        <dbReference type="SAM" id="Phobius"/>
    </source>
</evidence>
<sequence>MGAPCTPPDPGGSALLPEYRARSGPASHAAGVLAYLGLWVLLLALLPDAPVEIEALQGVAIIGVIGLWRWSWAGVHLARMLLYRRVVFPAMRARAEQAPPPGALHIIVTSYRIAAEMNAAVYSRLLDELEAMGVPAVIVACASDPADATLLGGLLRRRTGLAEGTVLHVLMQDGTGKRSAMAAGLRLILAGDPRPGSQVILMDGDTLLAPGSLSATCGILAAHRELGAVTTGNLPLVSGHAWTREWYRLRMLQRDALMCSMSLSRRLLVLTGRFSVFRAEVVRDPDFLRRVESDTVTHWRLGSLRLVTGDDKSTWFSTLSQGWRMAYVPDVKVFCLEELPAGGFLRATTALMTRWFGNMSRNSGRGIALGPRRLGFFAWASLLDQRVSPWTTLSGPLAVLYAAFVHDPGFVVLYLMWILATRGAWGVLVWLTSGSFHPFFPLLLYYGQISGALVKVFIFHHPDRQRWTRQKVAPGGAAPARGLSGGFLALSACAFVLLVVVLSGAPWTEPHQGAPTGIAALFDPSSPAGSPAPTCATRGAVPCIGPAPGSGMAGEPFPTGQRAAGGSQIPKSVNSAR</sequence>
<evidence type="ECO:0000313" key="8">
    <source>
        <dbReference type="EMBL" id="MBP0496247.1"/>
    </source>
</evidence>
<evidence type="ECO:0000256" key="3">
    <source>
        <dbReference type="ARBA" id="ARBA00022676"/>
    </source>
</evidence>
<comment type="subcellular location">
    <subcellularLocation>
        <location evidence="1">Cell membrane</location>
    </subcellularLocation>
</comment>
<keyword evidence="3 8" id="KW-0328">Glycosyltransferase</keyword>
<dbReference type="Pfam" id="PF13641">
    <property type="entry name" value="Glyco_tranf_2_3"/>
    <property type="match status" value="1"/>
</dbReference>
<proteinExistence type="predicted"/>
<evidence type="ECO:0000313" key="9">
    <source>
        <dbReference type="Proteomes" id="UP000677537"/>
    </source>
</evidence>
<dbReference type="Proteomes" id="UP000677537">
    <property type="component" value="Unassembled WGS sequence"/>
</dbReference>
<feature type="transmembrane region" description="Helical" evidence="7">
    <location>
        <begin position="387"/>
        <end position="405"/>
    </location>
</feature>
<reference evidence="8" key="1">
    <citation type="submission" date="2021-03" db="EMBL/GenBank/DDBJ databases">
        <authorList>
            <person name="So Y."/>
        </authorList>
    </citation>
    <scope>NUCLEOTIDE SEQUENCE</scope>
    <source>
        <strain evidence="8">SG15</strain>
    </source>
</reference>